<evidence type="ECO:0000313" key="2">
    <source>
        <dbReference type="EMBL" id="CAJ0928907.1"/>
    </source>
</evidence>
<organism evidence="2 3">
    <name type="scientific">Ranitomeya imitator</name>
    <name type="common">mimic poison frog</name>
    <dbReference type="NCBI Taxonomy" id="111125"/>
    <lineage>
        <taxon>Eukaryota</taxon>
        <taxon>Metazoa</taxon>
        <taxon>Chordata</taxon>
        <taxon>Craniata</taxon>
        <taxon>Vertebrata</taxon>
        <taxon>Euteleostomi</taxon>
        <taxon>Amphibia</taxon>
        <taxon>Batrachia</taxon>
        <taxon>Anura</taxon>
        <taxon>Neobatrachia</taxon>
        <taxon>Hyloidea</taxon>
        <taxon>Dendrobatidae</taxon>
        <taxon>Dendrobatinae</taxon>
        <taxon>Ranitomeya</taxon>
    </lineage>
</organism>
<keyword evidence="1" id="KW-0472">Membrane</keyword>
<reference evidence="2" key="1">
    <citation type="submission" date="2023-07" db="EMBL/GenBank/DDBJ databases">
        <authorList>
            <person name="Stuckert A."/>
        </authorList>
    </citation>
    <scope>NUCLEOTIDE SEQUENCE</scope>
</reference>
<keyword evidence="1" id="KW-1133">Transmembrane helix</keyword>
<evidence type="ECO:0000256" key="1">
    <source>
        <dbReference type="SAM" id="Phobius"/>
    </source>
</evidence>
<accession>A0ABN9KYT2</accession>
<keyword evidence="1" id="KW-0812">Transmembrane</keyword>
<sequence length="221" mass="24762">MWSAGCIFAGKSAGWVLALSAGPVLYIMLVPSSPRRAGQCREPLFPGNDEDDQLKRIFQLLGTLTEEQWQAMTKLPDYKMAAVLSTMRSAVLRAVATPALPHVPGDYISSECCTQAERNRKRLITAVFINPQCGFIVDLPRFFLWISLQFSIRAVVKPLRNPQKEVKCAECSMCTAFFVNAVDPQHFPQRVHIPLELGYVHTVRIGRCGFVAVFHQLYSSM</sequence>
<feature type="transmembrane region" description="Helical" evidence="1">
    <location>
        <begin position="12"/>
        <end position="31"/>
    </location>
</feature>
<dbReference type="Proteomes" id="UP001176940">
    <property type="component" value="Unassembled WGS sequence"/>
</dbReference>
<dbReference type="Gene3D" id="1.10.510.10">
    <property type="entry name" value="Transferase(Phosphotransferase) domain 1"/>
    <property type="match status" value="1"/>
</dbReference>
<protein>
    <submittedName>
        <fullName evidence="2">Uncharacterized protein</fullName>
    </submittedName>
</protein>
<gene>
    <name evidence="2" type="ORF">RIMI_LOCUS3594125</name>
</gene>
<evidence type="ECO:0000313" key="3">
    <source>
        <dbReference type="Proteomes" id="UP001176940"/>
    </source>
</evidence>
<dbReference type="InterPro" id="IPR011009">
    <property type="entry name" value="Kinase-like_dom_sf"/>
</dbReference>
<comment type="caution">
    <text evidence="2">The sequence shown here is derived from an EMBL/GenBank/DDBJ whole genome shotgun (WGS) entry which is preliminary data.</text>
</comment>
<keyword evidence="3" id="KW-1185">Reference proteome</keyword>
<dbReference type="SUPFAM" id="SSF56112">
    <property type="entry name" value="Protein kinase-like (PK-like)"/>
    <property type="match status" value="1"/>
</dbReference>
<dbReference type="EMBL" id="CAUEEQ010005458">
    <property type="protein sequence ID" value="CAJ0928907.1"/>
    <property type="molecule type" value="Genomic_DNA"/>
</dbReference>
<name>A0ABN9KYT2_9NEOB</name>
<proteinExistence type="predicted"/>